<name>A0A139LMS1_9BACE</name>
<accession>A0A139LMS1</accession>
<protein>
    <submittedName>
        <fullName evidence="1">Uncharacterized protein</fullName>
    </submittedName>
</protein>
<dbReference type="PATRIC" id="fig|329854.7.peg.1585"/>
<proteinExistence type="predicted"/>
<evidence type="ECO:0000313" key="1">
    <source>
        <dbReference type="EMBL" id="KXT52719.1"/>
    </source>
</evidence>
<dbReference type="PANTHER" id="PTHR34825">
    <property type="entry name" value="CONSERVED PROTEIN, WITH A WEAK D-GALACTARATE DEHYDRATASE/ALTRONATE HYDROLASE DOMAIN"/>
    <property type="match status" value="1"/>
</dbReference>
<dbReference type="AlphaFoldDB" id="A0A139LMS1"/>
<dbReference type="EMBL" id="LTDF01000064">
    <property type="protein sequence ID" value="KXT52719.1"/>
    <property type="molecule type" value="Genomic_DNA"/>
</dbReference>
<dbReference type="Proteomes" id="UP000070319">
    <property type="component" value="Unassembled WGS sequence"/>
</dbReference>
<evidence type="ECO:0000313" key="2">
    <source>
        <dbReference type="Proteomes" id="UP000070319"/>
    </source>
</evidence>
<gene>
    <name evidence="1" type="ORF">HMPREF2531_01555</name>
</gene>
<comment type="caution">
    <text evidence="1">The sequence shown here is derived from an EMBL/GenBank/DDBJ whole genome shotgun (WGS) entry which is preliminary data.</text>
</comment>
<dbReference type="PANTHER" id="PTHR34825:SF2">
    <property type="entry name" value="AAA-ATPASE-LIKE DOMAIN-CONTAINING PROTEIN"/>
    <property type="match status" value="1"/>
</dbReference>
<organism evidence="1">
    <name type="scientific">Bacteroides intestinalis</name>
    <dbReference type="NCBI Taxonomy" id="329854"/>
    <lineage>
        <taxon>Bacteria</taxon>
        <taxon>Pseudomonadati</taxon>
        <taxon>Bacteroidota</taxon>
        <taxon>Bacteroidia</taxon>
        <taxon>Bacteroidales</taxon>
        <taxon>Bacteroidaceae</taxon>
        <taxon>Bacteroides</taxon>
    </lineage>
</organism>
<reference evidence="1 2" key="1">
    <citation type="submission" date="2016-02" db="EMBL/GenBank/DDBJ databases">
        <authorList>
            <person name="Wen L."/>
            <person name="He K."/>
            <person name="Yang H."/>
        </authorList>
    </citation>
    <scope>NUCLEOTIDE SEQUENCE [LARGE SCALE GENOMIC DNA]</scope>
    <source>
        <strain evidence="1 2">KLE1704</strain>
    </source>
</reference>
<sequence>MDPLEYIVPNRKRLPYENMIESNIRIDYEKLRMLIRKDKEFAHDASIIQTLVSQGFITGDLKDGFPAASITNPDNFVSLLYYFGMLTISGMHEGKTKLTIPNMVVQEQLYTYLLRRHGHRETCHRPYPTAQNCSGI</sequence>